<feature type="transmembrane region" description="Helical" evidence="7">
    <location>
        <begin position="31"/>
        <end position="49"/>
    </location>
</feature>
<dbReference type="AlphaFoldDB" id="A0A9X4KHD7"/>
<feature type="domain" description="ABC transmembrane type-1" evidence="8">
    <location>
        <begin position="91"/>
        <end position="305"/>
    </location>
</feature>
<proteinExistence type="inferred from homology"/>
<keyword evidence="3" id="KW-1003">Cell membrane</keyword>
<dbReference type="InterPro" id="IPR000515">
    <property type="entry name" value="MetI-like"/>
</dbReference>
<keyword evidence="5 7" id="KW-1133">Transmembrane helix</keyword>
<evidence type="ECO:0000256" key="5">
    <source>
        <dbReference type="ARBA" id="ARBA00022989"/>
    </source>
</evidence>
<evidence type="ECO:0000256" key="1">
    <source>
        <dbReference type="ARBA" id="ARBA00004651"/>
    </source>
</evidence>
<keyword evidence="4 7" id="KW-0812">Transmembrane</keyword>
<accession>A0A9X4KHD7</accession>
<dbReference type="EMBL" id="JAPDHZ010000003">
    <property type="protein sequence ID" value="MDG0792222.1"/>
    <property type="molecule type" value="Genomic_DNA"/>
</dbReference>
<dbReference type="SUPFAM" id="SSF161098">
    <property type="entry name" value="MetI-like"/>
    <property type="match status" value="1"/>
</dbReference>
<dbReference type="Pfam" id="PF00528">
    <property type="entry name" value="BPD_transp_1"/>
    <property type="match status" value="1"/>
</dbReference>
<comment type="caution">
    <text evidence="9">The sequence shown here is derived from an EMBL/GenBank/DDBJ whole genome shotgun (WGS) entry which is preliminary data.</text>
</comment>
<evidence type="ECO:0000313" key="10">
    <source>
        <dbReference type="Proteomes" id="UP001153387"/>
    </source>
</evidence>
<dbReference type="PROSITE" id="PS50928">
    <property type="entry name" value="ABC_TM1"/>
    <property type="match status" value="1"/>
</dbReference>
<keyword evidence="6 7" id="KW-0472">Membrane</keyword>
<feature type="transmembrane region" description="Helical" evidence="7">
    <location>
        <begin position="181"/>
        <end position="205"/>
    </location>
</feature>
<dbReference type="GO" id="GO:0055085">
    <property type="term" value="P:transmembrane transport"/>
    <property type="evidence" value="ECO:0007669"/>
    <property type="project" value="InterPro"/>
</dbReference>
<dbReference type="CDD" id="cd06261">
    <property type="entry name" value="TM_PBP2"/>
    <property type="match status" value="1"/>
</dbReference>
<dbReference type="Gene3D" id="1.10.3720.10">
    <property type="entry name" value="MetI-like"/>
    <property type="match status" value="1"/>
</dbReference>
<name>A0A9X4KHD7_9BACL</name>
<evidence type="ECO:0000256" key="7">
    <source>
        <dbReference type="RuleBase" id="RU363032"/>
    </source>
</evidence>
<evidence type="ECO:0000313" key="9">
    <source>
        <dbReference type="EMBL" id="MDG0792222.1"/>
    </source>
</evidence>
<evidence type="ECO:0000259" key="8">
    <source>
        <dbReference type="PROSITE" id="PS50928"/>
    </source>
</evidence>
<dbReference type="PANTHER" id="PTHR43227:SF11">
    <property type="entry name" value="BLL4140 PROTEIN"/>
    <property type="match status" value="1"/>
</dbReference>
<reference evidence="9 10" key="1">
    <citation type="submission" date="2022-10" db="EMBL/GenBank/DDBJ databases">
        <title>Comparative genomic analysis of Cohnella hashimotonis sp. nov., isolated from the International Space Station.</title>
        <authorList>
            <person name="Simpson A."/>
            <person name="Venkateswaran K."/>
        </authorList>
    </citation>
    <scope>NUCLEOTIDE SEQUENCE [LARGE SCALE GENOMIC DNA]</scope>
    <source>
        <strain evidence="9 10">DSM 18997</strain>
    </source>
</reference>
<dbReference type="InterPro" id="IPR035906">
    <property type="entry name" value="MetI-like_sf"/>
</dbReference>
<dbReference type="PANTHER" id="PTHR43227">
    <property type="entry name" value="BLL4140 PROTEIN"/>
    <property type="match status" value="1"/>
</dbReference>
<dbReference type="RefSeq" id="WP_277566039.1">
    <property type="nucleotide sequence ID" value="NZ_JAPDHZ010000003.1"/>
</dbReference>
<dbReference type="InterPro" id="IPR050809">
    <property type="entry name" value="UgpAE/MalFG_permease"/>
</dbReference>
<evidence type="ECO:0000256" key="3">
    <source>
        <dbReference type="ARBA" id="ARBA00022475"/>
    </source>
</evidence>
<feature type="transmembrane region" description="Helical" evidence="7">
    <location>
        <begin position="95"/>
        <end position="116"/>
    </location>
</feature>
<evidence type="ECO:0000256" key="6">
    <source>
        <dbReference type="ARBA" id="ARBA00023136"/>
    </source>
</evidence>
<dbReference type="GO" id="GO:0005886">
    <property type="term" value="C:plasma membrane"/>
    <property type="evidence" value="ECO:0007669"/>
    <property type="project" value="UniProtKB-SubCell"/>
</dbReference>
<feature type="transmembrane region" description="Helical" evidence="7">
    <location>
        <begin position="284"/>
        <end position="305"/>
    </location>
</feature>
<feature type="transmembrane region" description="Helical" evidence="7">
    <location>
        <begin position="226"/>
        <end position="248"/>
    </location>
</feature>
<protein>
    <submittedName>
        <fullName evidence="9">ABC transporter permease subunit</fullName>
    </submittedName>
</protein>
<evidence type="ECO:0000256" key="4">
    <source>
        <dbReference type="ARBA" id="ARBA00022692"/>
    </source>
</evidence>
<comment type="subcellular location">
    <subcellularLocation>
        <location evidence="1 7">Cell membrane</location>
        <topology evidence="1 7">Multi-pass membrane protein</topology>
    </subcellularLocation>
</comment>
<keyword evidence="2 7" id="KW-0813">Transport</keyword>
<gene>
    <name evidence="9" type="ORF">OMP38_16120</name>
</gene>
<comment type="similarity">
    <text evidence="7">Belongs to the binding-protein-dependent transport system permease family.</text>
</comment>
<keyword evidence="10" id="KW-1185">Reference proteome</keyword>
<feature type="transmembrane region" description="Helical" evidence="7">
    <location>
        <begin position="137"/>
        <end position="161"/>
    </location>
</feature>
<evidence type="ECO:0000256" key="2">
    <source>
        <dbReference type="ARBA" id="ARBA00022448"/>
    </source>
</evidence>
<dbReference type="Proteomes" id="UP001153387">
    <property type="component" value="Unassembled WGS sequence"/>
</dbReference>
<organism evidence="9 10">
    <name type="scientific">Cohnella ginsengisoli</name>
    <dbReference type="NCBI Taxonomy" id="425004"/>
    <lineage>
        <taxon>Bacteria</taxon>
        <taxon>Bacillati</taxon>
        <taxon>Bacillota</taxon>
        <taxon>Bacilli</taxon>
        <taxon>Bacillales</taxon>
        <taxon>Paenibacillaceae</taxon>
        <taxon>Cohnella</taxon>
    </lineage>
</organism>
<sequence>MSDIGAPTAYRELRTRAGPGERARRFVKYRALLLMLVPGFVFLIIFNYIPMYGAILAFKEFKIMGGIANSPWVGMKYFDKAFNDPHFYVVLKNTLIISFYKLLFGFPVPILFAILLNELPGRRFKRWVQTISYLPHFISWIVLSGIFITIFSLEGPINLLLKAMDHLPIIFMADEHYFRSILVGTSIYQSFGWGSIIYLAAIAGIDPQLHEAAIIDGAGRFKRMRYITLPMLVPVISIMLILSMGSILDAGFDQIFNMYNAQVMDVADIIDTYVYRIGLINANYSYSTAVGLFKSVVALILVLGVNRIVKTIGGNEHTLW</sequence>